<evidence type="ECO:0000256" key="5">
    <source>
        <dbReference type="ARBA" id="ARBA00022801"/>
    </source>
</evidence>
<evidence type="ECO:0000259" key="10">
    <source>
        <dbReference type="Pfam" id="PF17801"/>
    </source>
</evidence>
<evidence type="ECO:0000256" key="3">
    <source>
        <dbReference type="ARBA" id="ARBA00012755"/>
    </source>
</evidence>
<name>A0A5M8NU01_9BACT</name>
<keyword evidence="4 9" id="KW-0732">Signal</keyword>
<dbReference type="CDD" id="cd14792">
    <property type="entry name" value="GH27"/>
    <property type="match status" value="1"/>
</dbReference>
<dbReference type="EC" id="3.2.1.22" evidence="3 8"/>
<keyword evidence="6 8" id="KW-1015">Disulfide bond</keyword>
<evidence type="ECO:0000256" key="2">
    <source>
        <dbReference type="ARBA" id="ARBA00009743"/>
    </source>
</evidence>
<dbReference type="GO" id="GO:0004557">
    <property type="term" value="F:alpha-galactosidase activity"/>
    <property type="evidence" value="ECO:0007669"/>
    <property type="project" value="UniProtKB-EC"/>
</dbReference>
<gene>
    <name evidence="11" type="ORF">EZS26_003535</name>
</gene>
<keyword evidence="7 8" id="KW-0326">Glycosidase</keyword>
<evidence type="ECO:0000256" key="4">
    <source>
        <dbReference type="ARBA" id="ARBA00022729"/>
    </source>
</evidence>
<dbReference type="GO" id="GO:0016052">
    <property type="term" value="P:carbohydrate catabolic process"/>
    <property type="evidence" value="ECO:0007669"/>
    <property type="project" value="UniProtKB-ARBA"/>
</dbReference>
<protein>
    <recommendedName>
        <fullName evidence="3 8">Alpha-galactosidase</fullName>
        <ecNumber evidence="3 8">3.2.1.22</ecNumber>
    </recommendedName>
    <alternativeName>
        <fullName evidence="8">Melibiase</fullName>
    </alternativeName>
</protein>
<dbReference type="InterPro" id="IPR013785">
    <property type="entry name" value="Aldolase_TIM"/>
</dbReference>
<dbReference type="PANTHER" id="PTHR11452">
    <property type="entry name" value="ALPHA-GALACTOSIDASE/ALPHA-N-ACETYLGALACTOSAMINIDASE"/>
    <property type="match status" value="1"/>
</dbReference>
<dbReference type="AlphaFoldDB" id="A0A5M8NU01"/>
<reference evidence="11 12" key="1">
    <citation type="submission" date="2019-03" db="EMBL/GenBank/DDBJ databases">
        <title>Single cell metagenomics reveals metabolic interactions within the superorganism composed of flagellate Streblomastix strix and complex community of Bacteroidetes bacteria on its surface.</title>
        <authorList>
            <person name="Treitli S.C."/>
            <person name="Kolisko M."/>
            <person name="Husnik F."/>
            <person name="Keeling P."/>
            <person name="Hampl V."/>
        </authorList>
    </citation>
    <scope>NUCLEOTIDE SEQUENCE [LARGE SCALE GENOMIC DNA]</scope>
    <source>
        <strain evidence="11">St1</strain>
    </source>
</reference>
<dbReference type="InterPro" id="IPR041233">
    <property type="entry name" value="Melibiase_C"/>
</dbReference>
<evidence type="ECO:0000256" key="1">
    <source>
        <dbReference type="ARBA" id="ARBA00001255"/>
    </source>
</evidence>
<evidence type="ECO:0000313" key="11">
    <source>
        <dbReference type="EMBL" id="KAA6300322.1"/>
    </source>
</evidence>
<dbReference type="PROSITE" id="PS00512">
    <property type="entry name" value="ALPHA_GALACTOSIDASE"/>
    <property type="match status" value="1"/>
</dbReference>
<dbReference type="Gene3D" id="2.60.40.1180">
    <property type="entry name" value="Golgi alpha-mannosidase II"/>
    <property type="match status" value="1"/>
</dbReference>
<sequence length="404" mass="46239">MKKLLIFILLFSASLGISAQKFENLGKTPQMGWNSWNTFVTNINEQLIKEVADVFIQLGLKDAGYEYILLDDGWMDMQRDVQGNLVPHPEKFPNGIKTVVDYVHSKGLKFGLYNCAGDKTCAGYPGSRGHEYQDALKYAEWGVDYLKYDWCNTGGLNAEEAYITMRDALYAAGRPVFFSLCEWGDHEPWTWATSVGHSWRTTGDIYDCFDCVYDHGTWKSWGMYQILNMHDQNLLRQSAGPGHWNDMDMLEVGKSGFGFYENQTHFALWAMLNSPLVLGNDLRTINRETLNIVTNKGIIALNQDTLGIQGFKYTTIGQVEIWVKPLSNDEWAFCFFNYGEPTEFLFDWMATTVQDDGFNKQVSFTKNNVYKIVDLYAQKEIGKTDKTIKKKLNKNQSLVVRLSK</sequence>
<dbReference type="Proteomes" id="UP000324575">
    <property type="component" value="Unassembled WGS sequence"/>
</dbReference>
<organism evidence="11 12">
    <name type="scientific">Candidatus Ordinivivax streblomastigis</name>
    <dbReference type="NCBI Taxonomy" id="2540710"/>
    <lineage>
        <taxon>Bacteria</taxon>
        <taxon>Pseudomonadati</taxon>
        <taxon>Bacteroidota</taxon>
        <taxon>Bacteroidia</taxon>
        <taxon>Bacteroidales</taxon>
        <taxon>Candidatus Ordinivivax</taxon>
    </lineage>
</organism>
<comment type="similarity">
    <text evidence="2 8">Belongs to the glycosyl hydrolase 27 family.</text>
</comment>
<comment type="catalytic activity">
    <reaction evidence="1 8">
        <text>Hydrolysis of terminal, non-reducing alpha-D-galactose residues in alpha-D-galactosides, including galactose oligosaccharides, galactomannans and galactolipids.</text>
        <dbReference type="EC" id="3.2.1.22"/>
    </reaction>
</comment>
<proteinExistence type="inferred from homology"/>
<evidence type="ECO:0000256" key="8">
    <source>
        <dbReference type="RuleBase" id="RU361168"/>
    </source>
</evidence>
<dbReference type="InterPro" id="IPR000111">
    <property type="entry name" value="Glyco_hydro_27/36_CS"/>
</dbReference>
<dbReference type="SUPFAM" id="SSF51445">
    <property type="entry name" value="(Trans)glycosidases"/>
    <property type="match status" value="1"/>
</dbReference>
<accession>A0A5M8NU01</accession>
<feature type="chain" id="PRO_5024400140" description="Alpha-galactosidase" evidence="9">
    <location>
        <begin position="20"/>
        <end position="404"/>
    </location>
</feature>
<evidence type="ECO:0000256" key="6">
    <source>
        <dbReference type="ARBA" id="ARBA00023157"/>
    </source>
</evidence>
<comment type="caution">
    <text evidence="11">The sequence shown here is derived from an EMBL/GenBank/DDBJ whole genome shotgun (WGS) entry which is preliminary data.</text>
</comment>
<dbReference type="SUPFAM" id="SSF51011">
    <property type="entry name" value="Glycosyl hydrolase domain"/>
    <property type="match status" value="1"/>
</dbReference>
<evidence type="ECO:0000256" key="9">
    <source>
        <dbReference type="SAM" id="SignalP"/>
    </source>
</evidence>
<dbReference type="EMBL" id="SNRX01000099">
    <property type="protein sequence ID" value="KAA6300322.1"/>
    <property type="molecule type" value="Genomic_DNA"/>
</dbReference>
<dbReference type="Gene3D" id="3.20.20.70">
    <property type="entry name" value="Aldolase class I"/>
    <property type="match status" value="1"/>
</dbReference>
<feature type="signal peptide" evidence="9">
    <location>
        <begin position="1"/>
        <end position="19"/>
    </location>
</feature>
<dbReference type="FunFam" id="3.20.20.70:FF:000202">
    <property type="entry name" value="Alpha-galactosidase"/>
    <property type="match status" value="1"/>
</dbReference>
<keyword evidence="5 8" id="KW-0378">Hydrolase</keyword>
<dbReference type="InterPro" id="IPR013780">
    <property type="entry name" value="Glyco_hydro_b"/>
</dbReference>
<dbReference type="Pfam" id="PF17801">
    <property type="entry name" value="Melibiase_C"/>
    <property type="match status" value="1"/>
</dbReference>
<evidence type="ECO:0000313" key="12">
    <source>
        <dbReference type="Proteomes" id="UP000324575"/>
    </source>
</evidence>
<dbReference type="PANTHER" id="PTHR11452:SF75">
    <property type="entry name" value="ALPHA-GALACTOSIDASE MEL1"/>
    <property type="match status" value="1"/>
</dbReference>
<evidence type="ECO:0000256" key="7">
    <source>
        <dbReference type="ARBA" id="ARBA00023295"/>
    </source>
</evidence>
<dbReference type="Pfam" id="PF16499">
    <property type="entry name" value="Melibiase_2"/>
    <property type="match status" value="1"/>
</dbReference>
<dbReference type="PRINTS" id="PR00740">
    <property type="entry name" value="GLHYDRLASE27"/>
</dbReference>
<feature type="domain" description="Alpha galactosidase C-terminal" evidence="10">
    <location>
        <begin position="317"/>
        <end position="402"/>
    </location>
</feature>
<dbReference type="InterPro" id="IPR002241">
    <property type="entry name" value="Glyco_hydro_27"/>
</dbReference>
<dbReference type="InterPro" id="IPR017853">
    <property type="entry name" value="GH"/>
</dbReference>